<feature type="region of interest" description="Disordered" evidence="4">
    <location>
        <begin position="495"/>
        <end position="536"/>
    </location>
</feature>
<dbReference type="Gramene" id="AUR62025728-RA">
    <property type="protein sequence ID" value="AUR62025728-RA:cds"/>
    <property type="gene ID" value="AUR62025728"/>
</dbReference>
<dbReference type="GO" id="GO:0005829">
    <property type="term" value="C:cytosol"/>
    <property type="evidence" value="ECO:0007669"/>
    <property type="project" value="TreeGrafter"/>
</dbReference>
<feature type="compositionally biased region" description="Polar residues" evidence="4">
    <location>
        <begin position="495"/>
        <end position="505"/>
    </location>
</feature>
<dbReference type="PANTHER" id="PTHR15830:SF10">
    <property type="entry name" value="TELOMERE LENGTH REGULATION PROTEIN TEL2 HOMOLOG"/>
    <property type="match status" value="1"/>
</dbReference>
<protein>
    <recommendedName>
        <fullName evidence="9">Telomere length regulation protein conserved domain-containing protein</fullName>
    </recommendedName>
</protein>
<evidence type="ECO:0000256" key="1">
    <source>
        <dbReference type="ARBA" id="ARBA00004496"/>
    </source>
</evidence>
<name>A0A803MA02_CHEQI</name>
<feature type="compositionally biased region" description="Acidic residues" evidence="4">
    <location>
        <begin position="566"/>
        <end position="576"/>
    </location>
</feature>
<evidence type="ECO:0000256" key="3">
    <source>
        <dbReference type="ARBA" id="ARBA00022490"/>
    </source>
</evidence>
<dbReference type="InterPro" id="IPR051970">
    <property type="entry name" value="TEL2_Regulation"/>
</dbReference>
<comment type="subcellular location">
    <subcellularLocation>
        <location evidence="1">Cytoplasm</location>
    </subcellularLocation>
</comment>
<sequence>MAMEVKSNSSVPETQLLEKISAAISAITTAKYVDDVILTLHSVAILIFPVDTSSLSDVASNWLSCFPLTARKLVYDVFFVKGLIFEVVQALIPSLNHSTSVVRSNTERLVALCLLENEGALQLAKELDVYHESNDNSASLVKLTVSRVAQLVASVPDKTRPGALKSLSSQYLLSICIKLGSSGCLFLTKALSLFFKSITIQLLDGAEEKSRKLYGKEVYTGVDGSFLFVAEMFARICRRGSADLLVSEVIPRIHRRVRNLLSSHDKDIITEKSFKSDPSFQFWLLMIGTIKDAYVLEKMTEQILHQLVYESANDTEAYWILWILFHQSFQHQTTVRVIFVDKFLLLKVLPFCCLRWILQFAVFGCPFDDGKLKKSENNHVLLEAVSRVVQVWSTREFVQSSPLEQQFYVTAVAGLLLENMSREELDSTKDVMRLILEGVSCRLENPDELVRKMASNVALVFSKVVDPKNPLYLDDSCREENVDWEFGLPSSMGALSSKNRTSNNVVKAESNDKGVHMESQNHGDTHERESKLNPDKKKPFELMLVDPDEIVDPASLNDEFLTGEEVDDNASEDSESSSDSSLQPYDLTDDDSDLKKRISQLVDVVGALRKSDDPDGVERALDVAEKLVRASPDELRHVASDLVRTLVQVRCTDSVVEEEEDSAEEKRQKALVALLVTCPFESVNTVNKLLYSPHLDVSQRIMILDVMTDAAEELANAKTIVRKTQPKSLISSASEPQLWFLPSSKGPTGAGSWKEIPDTLPFSSLNLTNRFERELPSKSVEIKGKTRRWGHNPANLQGSVNDWSQNKFPLYAAAFMLPAMQGFDKKSHGVDLLGRDFLVLGKLIYMLGVCVRCIALHPEASTLAPALLDMLRSREVCQHKEAFVRRSVLFAISCCLNALHPSFIASSLMEGNEEISRGLEWVRTWALQIAESDTDRECCTMAMACLQLHAQMSLQASRAFNSAESSQQKQSIGLPSNLAKGVIRIPGSNSFLG</sequence>
<proteinExistence type="inferred from homology"/>
<comment type="similarity">
    <text evidence="2">Belongs to the TEL2 family.</text>
</comment>
<evidence type="ECO:0000313" key="7">
    <source>
        <dbReference type="EnsemblPlants" id="AUR62025728-RA:cds"/>
    </source>
</evidence>
<feature type="compositionally biased region" description="Basic and acidic residues" evidence="4">
    <location>
        <begin position="509"/>
        <end position="536"/>
    </location>
</feature>
<dbReference type="InterPro" id="IPR038528">
    <property type="entry name" value="TEL2_C_sf"/>
</dbReference>
<reference evidence="7" key="2">
    <citation type="submission" date="2021-03" db="UniProtKB">
        <authorList>
            <consortium name="EnsemblPlants"/>
        </authorList>
    </citation>
    <scope>IDENTIFICATION</scope>
</reference>
<evidence type="ECO:0000256" key="4">
    <source>
        <dbReference type="SAM" id="MobiDB-lite"/>
    </source>
</evidence>
<feature type="region of interest" description="Disordered" evidence="4">
    <location>
        <begin position="566"/>
        <end position="591"/>
    </location>
</feature>
<feature type="domain" description="Telomere length regulation protein conserved" evidence="5">
    <location>
        <begin position="600"/>
        <end position="711"/>
    </location>
</feature>
<reference evidence="7" key="1">
    <citation type="journal article" date="2017" name="Nature">
        <title>The genome of Chenopodium quinoa.</title>
        <authorList>
            <person name="Jarvis D.E."/>
            <person name="Ho Y.S."/>
            <person name="Lightfoot D.J."/>
            <person name="Schmoeckel S.M."/>
            <person name="Li B."/>
            <person name="Borm T.J.A."/>
            <person name="Ohyanagi H."/>
            <person name="Mineta K."/>
            <person name="Michell C.T."/>
            <person name="Saber N."/>
            <person name="Kharbatia N.M."/>
            <person name="Rupper R.R."/>
            <person name="Sharp A.R."/>
            <person name="Dally N."/>
            <person name="Boughton B.A."/>
            <person name="Woo Y.H."/>
            <person name="Gao G."/>
            <person name="Schijlen E.G.W.M."/>
            <person name="Guo X."/>
            <person name="Momin A.A."/>
            <person name="Negrao S."/>
            <person name="Al-Babili S."/>
            <person name="Gehring C."/>
            <person name="Roessner U."/>
            <person name="Jung C."/>
            <person name="Murphy K."/>
            <person name="Arold S.T."/>
            <person name="Gojobori T."/>
            <person name="van der Linden C.G."/>
            <person name="van Loo E.N."/>
            <person name="Jellen E.N."/>
            <person name="Maughan P.J."/>
            <person name="Tester M."/>
        </authorList>
    </citation>
    <scope>NUCLEOTIDE SEQUENCE [LARGE SCALE GENOMIC DNA]</scope>
    <source>
        <strain evidence="7">cv. PI 614886</strain>
    </source>
</reference>
<dbReference type="GO" id="GO:0042162">
    <property type="term" value="F:telomeric DNA binding"/>
    <property type="evidence" value="ECO:0007669"/>
    <property type="project" value="TreeGrafter"/>
</dbReference>
<dbReference type="Pfam" id="PF10193">
    <property type="entry name" value="Telomere_reg-2"/>
    <property type="match status" value="1"/>
</dbReference>
<feature type="domain" description="TELO2 ARM repeat" evidence="6">
    <location>
        <begin position="242"/>
        <end position="484"/>
    </location>
</feature>
<evidence type="ECO:0000259" key="6">
    <source>
        <dbReference type="Pfam" id="PF25320"/>
    </source>
</evidence>
<organism evidence="7 8">
    <name type="scientific">Chenopodium quinoa</name>
    <name type="common">Quinoa</name>
    <dbReference type="NCBI Taxonomy" id="63459"/>
    <lineage>
        <taxon>Eukaryota</taxon>
        <taxon>Viridiplantae</taxon>
        <taxon>Streptophyta</taxon>
        <taxon>Embryophyta</taxon>
        <taxon>Tracheophyta</taxon>
        <taxon>Spermatophyta</taxon>
        <taxon>Magnoliopsida</taxon>
        <taxon>eudicotyledons</taxon>
        <taxon>Gunneridae</taxon>
        <taxon>Pentapetalae</taxon>
        <taxon>Caryophyllales</taxon>
        <taxon>Chenopodiaceae</taxon>
        <taxon>Chenopodioideae</taxon>
        <taxon>Atripliceae</taxon>
        <taxon>Chenopodium</taxon>
    </lineage>
</organism>
<dbReference type="SUPFAM" id="SSF48371">
    <property type="entry name" value="ARM repeat"/>
    <property type="match status" value="1"/>
</dbReference>
<accession>A0A803MA02</accession>
<dbReference type="Gene3D" id="1.25.40.720">
    <property type="entry name" value="Telomere length regulation protein 2, C-terminal domain"/>
    <property type="match status" value="1"/>
</dbReference>
<evidence type="ECO:0008006" key="9">
    <source>
        <dbReference type="Google" id="ProtNLM"/>
    </source>
</evidence>
<evidence type="ECO:0000256" key="2">
    <source>
        <dbReference type="ARBA" id="ARBA00006133"/>
    </source>
</evidence>
<dbReference type="InterPro" id="IPR016024">
    <property type="entry name" value="ARM-type_fold"/>
</dbReference>
<keyword evidence="8" id="KW-1185">Reference proteome</keyword>
<dbReference type="Pfam" id="PF25320">
    <property type="entry name" value="TELO2_ARM"/>
    <property type="match status" value="1"/>
</dbReference>
<dbReference type="InterPro" id="IPR019337">
    <property type="entry name" value="Telomere_length_regulation_dom"/>
</dbReference>
<keyword evidence="3" id="KW-0963">Cytoplasm</keyword>
<dbReference type="PANTHER" id="PTHR15830">
    <property type="entry name" value="TELOMERE LENGTH REGULATION PROTEIN TEL2 FAMILY MEMBER"/>
    <property type="match status" value="1"/>
</dbReference>
<dbReference type="OMA" id="PCAKDDR"/>
<evidence type="ECO:0000259" key="5">
    <source>
        <dbReference type="Pfam" id="PF10193"/>
    </source>
</evidence>
<dbReference type="AlphaFoldDB" id="A0A803MA02"/>
<dbReference type="Proteomes" id="UP000596660">
    <property type="component" value="Unplaced"/>
</dbReference>
<dbReference type="InterPro" id="IPR057348">
    <property type="entry name" value="TELO2_ARM"/>
</dbReference>
<dbReference type="EnsemblPlants" id="AUR62025728-RA">
    <property type="protein sequence ID" value="AUR62025728-RA:cds"/>
    <property type="gene ID" value="AUR62025728"/>
</dbReference>
<dbReference type="GO" id="GO:0051083">
    <property type="term" value="P:'de novo' cotranslational protein folding"/>
    <property type="evidence" value="ECO:0007669"/>
    <property type="project" value="TreeGrafter"/>
</dbReference>
<evidence type="ECO:0000313" key="8">
    <source>
        <dbReference type="Proteomes" id="UP000596660"/>
    </source>
</evidence>
<dbReference type="GO" id="GO:0051879">
    <property type="term" value="F:Hsp90 protein binding"/>
    <property type="evidence" value="ECO:0007669"/>
    <property type="project" value="TreeGrafter"/>
</dbReference>